<dbReference type="InterPro" id="IPR011337">
    <property type="entry name" value="DNA_rep_MutH/RE_typeII_Sau3AI"/>
</dbReference>
<dbReference type="AlphaFoldDB" id="A0A2S7MX07"/>
<dbReference type="Proteomes" id="UP000239663">
    <property type="component" value="Unassembled WGS sequence"/>
</dbReference>
<dbReference type="SUPFAM" id="SSF53335">
    <property type="entry name" value="S-adenosyl-L-methionine-dependent methyltransferases"/>
    <property type="match status" value="1"/>
</dbReference>
<evidence type="ECO:0000256" key="7">
    <source>
        <dbReference type="ARBA" id="ARBA00022759"/>
    </source>
</evidence>
<dbReference type="NCBIfam" id="TIGR00675">
    <property type="entry name" value="dcm"/>
    <property type="match status" value="1"/>
</dbReference>
<dbReference type="GO" id="GO:0003886">
    <property type="term" value="F:DNA (cytosine-5-)-methyltransferase activity"/>
    <property type="evidence" value="ECO:0007669"/>
    <property type="project" value="UniProtKB-EC"/>
</dbReference>
<dbReference type="InterPro" id="IPR029063">
    <property type="entry name" value="SAM-dependent_MTases_sf"/>
</dbReference>
<dbReference type="GO" id="GO:0016787">
    <property type="term" value="F:hydrolase activity"/>
    <property type="evidence" value="ECO:0007669"/>
    <property type="project" value="UniProtKB-KW"/>
</dbReference>
<feature type="domain" description="DNA mismatch repair MutH/Type II restriction enzyme Sau3AI" evidence="11">
    <location>
        <begin position="350"/>
        <end position="451"/>
    </location>
</feature>
<dbReference type="SUPFAM" id="SSF52980">
    <property type="entry name" value="Restriction endonuclease-like"/>
    <property type="match status" value="2"/>
</dbReference>
<accession>A0A2S7MX07</accession>
<dbReference type="EC" id="2.1.1.37" evidence="1"/>
<dbReference type="InterPro" id="IPR050750">
    <property type="entry name" value="C5-MTase"/>
</dbReference>
<keyword evidence="2 9" id="KW-0489">Methyltransferase</keyword>
<evidence type="ECO:0000256" key="4">
    <source>
        <dbReference type="ARBA" id="ARBA00022691"/>
    </source>
</evidence>
<dbReference type="Pfam" id="PF02976">
    <property type="entry name" value="MutH"/>
    <property type="match status" value="1"/>
</dbReference>
<dbReference type="GO" id="GO:0003677">
    <property type="term" value="F:DNA binding"/>
    <property type="evidence" value="ECO:0007669"/>
    <property type="project" value="InterPro"/>
</dbReference>
<evidence type="ECO:0000256" key="2">
    <source>
        <dbReference type="ARBA" id="ARBA00022603"/>
    </source>
</evidence>
<dbReference type="RefSeq" id="WP_104850304.1">
    <property type="nucleotide sequence ID" value="NZ_PKOZ01000011.1"/>
</dbReference>
<dbReference type="PANTHER" id="PTHR46098:SF1">
    <property type="entry name" value="TRNA (CYTOSINE(38)-C(5))-METHYLTRANSFERASE"/>
    <property type="match status" value="1"/>
</dbReference>
<protein>
    <recommendedName>
        <fullName evidence="1">DNA (cytosine-5-)-methyltransferase</fullName>
        <ecNumber evidence="1">2.1.1.37</ecNumber>
    </recommendedName>
</protein>
<evidence type="ECO:0000313" key="12">
    <source>
        <dbReference type="EMBL" id="PQD94303.1"/>
    </source>
</evidence>
<keyword evidence="3 9" id="KW-0808">Transferase</keyword>
<keyword evidence="13" id="KW-1185">Reference proteome</keyword>
<dbReference type="OrthoDB" id="3188707at2"/>
<proteinExistence type="inferred from homology"/>
<dbReference type="GO" id="GO:0032259">
    <property type="term" value="P:methylation"/>
    <property type="evidence" value="ECO:0007669"/>
    <property type="project" value="UniProtKB-KW"/>
</dbReference>
<evidence type="ECO:0000256" key="10">
    <source>
        <dbReference type="RuleBase" id="RU000416"/>
    </source>
</evidence>
<keyword evidence="5" id="KW-0540">Nuclease</keyword>
<comment type="similarity">
    <text evidence="9 10">Belongs to the class I-like SAM-binding methyltransferase superfamily. C5-methyltransferase family.</text>
</comment>
<dbReference type="CDD" id="cd00315">
    <property type="entry name" value="Cyt_C5_DNA_methylase"/>
    <property type="match status" value="1"/>
</dbReference>
<dbReference type="Gene3D" id="3.40.600.10">
    <property type="entry name" value="DNA mismatch repair MutH/Restriction endonuclease, type II"/>
    <property type="match status" value="2"/>
</dbReference>
<comment type="caution">
    <text evidence="12">The sequence shown here is derived from an EMBL/GenBank/DDBJ whole genome shotgun (WGS) entry which is preliminary data.</text>
</comment>
<dbReference type="GO" id="GO:0009307">
    <property type="term" value="P:DNA restriction-modification system"/>
    <property type="evidence" value="ECO:0007669"/>
    <property type="project" value="UniProtKB-KW"/>
</dbReference>
<dbReference type="SMART" id="SM00927">
    <property type="entry name" value="MutH"/>
    <property type="match status" value="1"/>
</dbReference>
<sequence>MVKFIDLMAGIGGMRLAFEQAGADCVFSSEIDEKNQKTYELNFGERPYGDICDINEYDIPDHDILITGLPAQAHSSIKNGKMIVKYGTLLYEITRILQAKQPRALLVETTGSLSHSHDKHINEMINVFKGLGYRTFHQLINAKGLVPQERNRVYIVGLKDAYNFEFPHIPEQGPALKTILEDYVDEKYTLSDKQWLHIQQRHRHPKLHARLADLNSITRPLLSDYIQNPNILIMSQNGRNPRRLTPRECARLQGFPDEFVIPVSDVVAYRQFGASSTVPVVRLIANEILRALKKDERLESCVKFTSEEQLLNYTKDIIGKSFKEIDKQNILQGNSKDKGRLGKVVETGFYGYQLNNRCEADFNELGIELKVSGFNKLRDGSWSAKERISLSMINYKKIIHEEFEFSRLISKNRKLLIIWYEYVKDAPYEDFIIRDFQLYDMSIDEPIIRNDFYSIKQMVVDGLAHELSEGQSVILGAATKGQKGQTAVQPNSPVPAPTRAFSLKNSFFRGVLRDHVQGIQREKRSIDFVTPEGFVWDKLKPYKGMSQMNILNQFIKRDKAKGIPKNVSKMVSDRVVGKDSELSIKHEVFSKSNFLIKNIPIREDNTPLEKATFSTLQISDFTSPWEDSEWKRFFEEVTFIYIAYIGLKDGQELKNGDRILDRIFKVTFSADEVEDFGKTYNMIKKAIDEKNIEFLPTASSDINGEYKLVIAPKGNAGGVYERFLEDKRETCFMLNKDFLYKKFNEAVTLY</sequence>
<evidence type="ECO:0000256" key="9">
    <source>
        <dbReference type="PROSITE-ProRule" id="PRU01016"/>
    </source>
</evidence>
<evidence type="ECO:0000256" key="1">
    <source>
        <dbReference type="ARBA" id="ARBA00011975"/>
    </source>
</evidence>
<keyword evidence="8" id="KW-0378">Hydrolase</keyword>
<organism evidence="12 13">
    <name type="scientific">Pradoshia eiseniae</name>
    <dbReference type="NCBI Taxonomy" id="2064768"/>
    <lineage>
        <taxon>Bacteria</taxon>
        <taxon>Bacillati</taxon>
        <taxon>Bacillota</taxon>
        <taxon>Bacilli</taxon>
        <taxon>Bacillales</taxon>
        <taxon>Bacillaceae</taxon>
        <taxon>Pradoshia</taxon>
    </lineage>
</organism>
<dbReference type="EMBL" id="PKOZ01000011">
    <property type="protein sequence ID" value="PQD94303.1"/>
    <property type="molecule type" value="Genomic_DNA"/>
</dbReference>
<dbReference type="PRINTS" id="PR00105">
    <property type="entry name" value="C5METTRFRASE"/>
</dbReference>
<dbReference type="InterPro" id="IPR001525">
    <property type="entry name" value="C5_MeTfrase"/>
</dbReference>
<comment type="caution">
    <text evidence="9">Lacks conserved residue(s) required for the propagation of feature annotation.</text>
</comment>
<dbReference type="InterPro" id="IPR011335">
    <property type="entry name" value="Restrct_endonuc-II-like"/>
</dbReference>
<evidence type="ECO:0000256" key="8">
    <source>
        <dbReference type="ARBA" id="ARBA00022801"/>
    </source>
</evidence>
<dbReference type="Gene3D" id="3.40.50.150">
    <property type="entry name" value="Vaccinia Virus protein VP39"/>
    <property type="match status" value="1"/>
</dbReference>
<dbReference type="PANTHER" id="PTHR46098">
    <property type="entry name" value="TRNA (CYTOSINE(38)-C(5))-METHYLTRANSFERASE"/>
    <property type="match status" value="1"/>
</dbReference>
<gene>
    <name evidence="12" type="ORF">CYL18_14790</name>
</gene>
<dbReference type="GO" id="GO:0004519">
    <property type="term" value="F:endonuclease activity"/>
    <property type="evidence" value="ECO:0007669"/>
    <property type="project" value="UniProtKB-KW"/>
</dbReference>
<evidence type="ECO:0000256" key="3">
    <source>
        <dbReference type="ARBA" id="ARBA00022679"/>
    </source>
</evidence>
<evidence type="ECO:0000256" key="6">
    <source>
        <dbReference type="ARBA" id="ARBA00022747"/>
    </source>
</evidence>
<evidence type="ECO:0000259" key="11">
    <source>
        <dbReference type="SMART" id="SM00927"/>
    </source>
</evidence>
<dbReference type="NCBIfam" id="NF040973">
    <property type="entry name" value="restrict_Sau3AI"/>
    <property type="match status" value="1"/>
</dbReference>
<keyword evidence="4 9" id="KW-0949">S-adenosyl-L-methionine</keyword>
<evidence type="ECO:0000313" key="13">
    <source>
        <dbReference type="Proteomes" id="UP000239663"/>
    </source>
</evidence>
<keyword evidence="7" id="KW-0255">Endonuclease</keyword>
<dbReference type="CDD" id="cd22356">
    <property type="entry name" value="Sau3AI_N-like"/>
    <property type="match status" value="1"/>
</dbReference>
<name>A0A2S7MX07_9BACI</name>
<reference evidence="12 13" key="1">
    <citation type="submission" date="2017-12" db="EMBL/GenBank/DDBJ databases">
        <title>Taxonomic description and draft genome of Pradoshia cofamensis Gen. nov., sp. nov., a thermotolerant bacillale isolated from anterior gut of earthworm Eisenia fetida.</title>
        <authorList>
            <person name="Saha T."/>
            <person name="Chakraborty R."/>
        </authorList>
    </citation>
    <scope>NUCLEOTIDE SEQUENCE [LARGE SCALE GENOMIC DNA]</scope>
    <source>
        <strain evidence="12 13">EAG3</strain>
    </source>
</reference>
<dbReference type="PROSITE" id="PS51679">
    <property type="entry name" value="SAM_MT_C5"/>
    <property type="match status" value="1"/>
</dbReference>
<dbReference type="InterPro" id="IPR037057">
    <property type="entry name" value="DNA_rep_MutH/T2_RE_sf"/>
</dbReference>
<dbReference type="Pfam" id="PF00145">
    <property type="entry name" value="DNA_methylase"/>
    <property type="match status" value="1"/>
</dbReference>
<keyword evidence="6" id="KW-0680">Restriction system</keyword>
<evidence type="ECO:0000256" key="5">
    <source>
        <dbReference type="ARBA" id="ARBA00022722"/>
    </source>
</evidence>
<dbReference type="CDD" id="cd22355">
    <property type="entry name" value="Sau3AI_C"/>
    <property type="match status" value="1"/>
</dbReference>
<dbReference type="Gene3D" id="3.90.120.10">
    <property type="entry name" value="DNA Methylase, subunit A, domain 2"/>
    <property type="match status" value="1"/>
</dbReference>